<evidence type="ECO:0000256" key="1">
    <source>
        <dbReference type="SAM" id="Coils"/>
    </source>
</evidence>
<sequence length="380" mass="42610">MSIVGIAIGATGLSLILVFLWMLSLSLRKKRLEQEKREAEIAYRKALEKSRLQEHKERLRQAEEGHVPTILFLAKEAERKNIKEALYWYEKAAQLDSINGMYGVVRISERSREDMVLKERARFWQISIAAHEGKSASKFELAMALLKGLGTDVNHEKAMKVLEQAAADLHIPSILFLGDWCFSPENPSPTPGDSVFWYKKAADLNSPEGKMKLGLNYLKGIGVEKSHNKGCYWLECAAEKGHAQAMYHAGEAWVDRKPSGNAIAYIWLFLSAHFGYEPAKALRDKVGGDIGVDSVVGLQSLAKPLLKKISSGTVSKHSIIRALNKLYKRNIELPKKRKEAQVDDFIMDSDSNEDASKDNEKAPNSMRMDFSSTTMDKPQG</sequence>
<protein>
    <submittedName>
        <fullName evidence="4">Sel1 repeat family protein</fullName>
    </submittedName>
</protein>
<evidence type="ECO:0000256" key="2">
    <source>
        <dbReference type="SAM" id="MobiDB-lite"/>
    </source>
</evidence>
<dbReference type="SUPFAM" id="SSF81901">
    <property type="entry name" value="HCP-like"/>
    <property type="match status" value="1"/>
</dbReference>
<feature type="transmembrane region" description="Helical" evidence="3">
    <location>
        <begin position="6"/>
        <end position="27"/>
    </location>
</feature>
<keyword evidence="3" id="KW-0472">Membrane</keyword>
<dbReference type="InterPro" id="IPR006597">
    <property type="entry name" value="Sel1-like"/>
</dbReference>
<feature type="region of interest" description="Disordered" evidence="2">
    <location>
        <begin position="342"/>
        <end position="380"/>
    </location>
</feature>
<dbReference type="RefSeq" id="WP_252033021.1">
    <property type="nucleotide sequence ID" value="NZ_JAKRRX010000041.1"/>
</dbReference>
<dbReference type="PANTHER" id="PTHR11102:SF160">
    <property type="entry name" value="ERAD-ASSOCIATED E3 UBIQUITIN-PROTEIN LIGASE COMPONENT HRD3"/>
    <property type="match status" value="1"/>
</dbReference>
<dbReference type="Gene3D" id="1.25.40.10">
    <property type="entry name" value="Tetratricopeptide repeat domain"/>
    <property type="match status" value="1"/>
</dbReference>
<organism evidence="4 5">
    <name type="scientific">Vibrio paucivorans</name>
    <dbReference type="NCBI Taxonomy" id="2829489"/>
    <lineage>
        <taxon>Bacteria</taxon>
        <taxon>Pseudomonadati</taxon>
        <taxon>Pseudomonadota</taxon>
        <taxon>Gammaproteobacteria</taxon>
        <taxon>Vibrionales</taxon>
        <taxon>Vibrionaceae</taxon>
        <taxon>Vibrio</taxon>
    </lineage>
</organism>
<comment type="caution">
    <text evidence="4">The sequence shown here is derived from an EMBL/GenBank/DDBJ whole genome shotgun (WGS) entry which is preliminary data.</text>
</comment>
<dbReference type="Proteomes" id="UP001155586">
    <property type="component" value="Unassembled WGS sequence"/>
</dbReference>
<dbReference type="EMBL" id="JAKRRX010000041">
    <property type="protein sequence ID" value="MCW8333971.1"/>
    <property type="molecule type" value="Genomic_DNA"/>
</dbReference>
<name>A0A9X3HRJ2_9VIBR</name>
<dbReference type="InterPro" id="IPR011990">
    <property type="entry name" value="TPR-like_helical_dom_sf"/>
</dbReference>
<gene>
    <name evidence="4" type="ORF">MD483_09075</name>
</gene>
<dbReference type="Pfam" id="PF08238">
    <property type="entry name" value="Sel1"/>
    <property type="match status" value="4"/>
</dbReference>
<keyword evidence="3" id="KW-0812">Transmembrane</keyword>
<dbReference type="SMART" id="SM00671">
    <property type="entry name" value="SEL1"/>
    <property type="match status" value="5"/>
</dbReference>
<keyword evidence="3" id="KW-1133">Transmembrane helix</keyword>
<evidence type="ECO:0000313" key="4">
    <source>
        <dbReference type="EMBL" id="MCW8333971.1"/>
    </source>
</evidence>
<feature type="coiled-coil region" evidence="1">
    <location>
        <begin position="22"/>
        <end position="65"/>
    </location>
</feature>
<reference evidence="4" key="1">
    <citation type="submission" date="2022-02" db="EMBL/GenBank/DDBJ databases">
        <title>Vibrio sp. nov., a new bacterium isolated from Bohai sea, China.</title>
        <authorList>
            <person name="Yuan Y."/>
        </authorList>
    </citation>
    <scope>NUCLEOTIDE SEQUENCE</scope>
    <source>
        <strain evidence="4">DBSS07</strain>
    </source>
</reference>
<dbReference type="AlphaFoldDB" id="A0A9X3HRJ2"/>
<dbReference type="PANTHER" id="PTHR11102">
    <property type="entry name" value="SEL-1-LIKE PROTEIN"/>
    <property type="match status" value="1"/>
</dbReference>
<accession>A0A9X3HRJ2</accession>
<keyword evidence="5" id="KW-1185">Reference proteome</keyword>
<evidence type="ECO:0000256" key="3">
    <source>
        <dbReference type="SAM" id="Phobius"/>
    </source>
</evidence>
<dbReference type="InterPro" id="IPR050767">
    <property type="entry name" value="Sel1_AlgK"/>
</dbReference>
<feature type="compositionally biased region" description="Polar residues" evidence="2">
    <location>
        <begin position="370"/>
        <end position="380"/>
    </location>
</feature>
<keyword evidence="1" id="KW-0175">Coiled coil</keyword>
<proteinExistence type="predicted"/>
<evidence type="ECO:0000313" key="5">
    <source>
        <dbReference type="Proteomes" id="UP001155586"/>
    </source>
</evidence>